<dbReference type="PANTHER" id="PTHR46124:SF2">
    <property type="entry name" value="D-AMINOACYL-TRNA DEACYLASE"/>
    <property type="match status" value="1"/>
</dbReference>
<dbReference type="Pfam" id="PF01026">
    <property type="entry name" value="TatD_DNase"/>
    <property type="match status" value="1"/>
</dbReference>
<keyword evidence="1" id="KW-0479">Metal-binding</keyword>
<feature type="binding site" evidence="1">
    <location>
        <position position="79"/>
    </location>
    <ligand>
        <name>a divalent metal cation</name>
        <dbReference type="ChEBI" id="CHEBI:60240"/>
        <label>1</label>
    </ligand>
</feature>
<evidence type="ECO:0000256" key="1">
    <source>
        <dbReference type="PIRSR" id="PIRSR005902-1"/>
    </source>
</evidence>
<proteinExistence type="predicted"/>
<dbReference type="PANTHER" id="PTHR46124">
    <property type="entry name" value="D-AMINOACYL-TRNA DEACYLASE"/>
    <property type="match status" value="1"/>
</dbReference>
<dbReference type="InterPro" id="IPR032466">
    <property type="entry name" value="Metal_Hydrolase"/>
</dbReference>
<dbReference type="GO" id="GO:0046872">
    <property type="term" value="F:metal ion binding"/>
    <property type="evidence" value="ECO:0007669"/>
    <property type="project" value="UniProtKB-KW"/>
</dbReference>
<gene>
    <name evidence="2" type="ORF">IAA17_02655</name>
</gene>
<keyword evidence="2" id="KW-0378">Hydrolase</keyword>
<name>A0A9D2GF74_9FIRM</name>
<dbReference type="SUPFAM" id="SSF51556">
    <property type="entry name" value="Metallo-dependent hydrolases"/>
    <property type="match status" value="1"/>
</dbReference>
<feature type="binding site" evidence="1">
    <location>
        <position position="10"/>
    </location>
    <ligand>
        <name>a divalent metal cation</name>
        <dbReference type="ChEBI" id="CHEBI:60240"/>
        <label>1</label>
    </ligand>
</feature>
<evidence type="ECO:0000313" key="3">
    <source>
        <dbReference type="Proteomes" id="UP000824101"/>
    </source>
</evidence>
<dbReference type="PIRSF" id="PIRSF005902">
    <property type="entry name" value="DNase_TatD"/>
    <property type="match status" value="1"/>
</dbReference>
<feature type="binding site" evidence="1">
    <location>
        <position position="137"/>
    </location>
    <ligand>
        <name>a divalent metal cation</name>
        <dbReference type="ChEBI" id="CHEBI:60240"/>
        <label>2</label>
    </ligand>
</feature>
<feature type="binding site" evidence="1">
    <location>
        <position position="8"/>
    </location>
    <ligand>
        <name>a divalent metal cation</name>
        <dbReference type="ChEBI" id="CHEBI:60240"/>
        <label>1</label>
    </ligand>
</feature>
<accession>A0A9D2GF74</accession>
<dbReference type="Gene3D" id="3.20.20.140">
    <property type="entry name" value="Metal-dependent hydrolases"/>
    <property type="match status" value="1"/>
</dbReference>
<dbReference type="Proteomes" id="UP000824101">
    <property type="component" value="Unassembled WGS sequence"/>
</dbReference>
<dbReference type="AlphaFoldDB" id="A0A9D2GF74"/>
<protein>
    <submittedName>
        <fullName evidence="2">TatD family hydrolase</fullName>
    </submittedName>
</protein>
<evidence type="ECO:0000313" key="2">
    <source>
        <dbReference type="EMBL" id="HIZ78673.1"/>
    </source>
</evidence>
<dbReference type="EMBL" id="DXBC01000042">
    <property type="protein sequence ID" value="HIZ78673.1"/>
    <property type="molecule type" value="Genomic_DNA"/>
</dbReference>
<comment type="caution">
    <text evidence="2">The sequence shown here is derived from an EMBL/GenBank/DDBJ whole genome shotgun (WGS) entry which is preliminary data.</text>
</comment>
<organism evidence="2 3">
    <name type="scientific">Candidatus Lachnoclostridium stercorigallinarum</name>
    <dbReference type="NCBI Taxonomy" id="2838634"/>
    <lineage>
        <taxon>Bacteria</taxon>
        <taxon>Bacillati</taxon>
        <taxon>Bacillota</taxon>
        <taxon>Clostridia</taxon>
        <taxon>Lachnospirales</taxon>
        <taxon>Lachnospiraceae</taxon>
    </lineage>
</organism>
<reference evidence="2" key="2">
    <citation type="submission" date="2021-04" db="EMBL/GenBank/DDBJ databases">
        <authorList>
            <person name="Gilroy R."/>
        </authorList>
    </citation>
    <scope>NUCLEOTIDE SEQUENCE</scope>
    <source>
        <strain evidence="2">ChiBcec1-1093</strain>
    </source>
</reference>
<dbReference type="InterPro" id="IPR001130">
    <property type="entry name" value="TatD-like"/>
</dbReference>
<dbReference type="GO" id="GO:0016788">
    <property type="term" value="F:hydrolase activity, acting on ester bonds"/>
    <property type="evidence" value="ECO:0007669"/>
    <property type="project" value="InterPro"/>
</dbReference>
<reference evidence="2" key="1">
    <citation type="journal article" date="2021" name="PeerJ">
        <title>Extensive microbial diversity within the chicken gut microbiome revealed by metagenomics and culture.</title>
        <authorList>
            <person name="Gilroy R."/>
            <person name="Ravi A."/>
            <person name="Getino M."/>
            <person name="Pursley I."/>
            <person name="Horton D.L."/>
            <person name="Alikhan N.F."/>
            <person name="Baker D."/>
            <person name="Gharbi K."/>
            <person name="Hall N."/>
            <person name="Watson M."/>
            <person name="Adriaenssens E.M."/>
            <person name="Foster-Nyarko E."/>
            <person name="Jarju S."/>
            <person name="Secka A."/>
            <person name="Antonio M."/>
            <person name="Oren A."/>
            <person name="Chaudhuri R.R."/>
            <person name="La Ragione R."/>
            <person name="Hildebrand F."/>
            <person name="Pallen M.J."/>
        </authorList>
    </citation>
    <scope>NUCLEOTIDE SEQUENCE</scope>
    <source>
        <strain evidence="2">ChiBcec1-1093</strain>
    </source>
</reference>
<sequence>MGRIYDGHAHPGTEEEREYRRQEKIVTMICAGDEAEARELESLTGSWIVKACGLHPWKADLAAFEAMEPWLERTEIIGEIGLDSVWCQVDMDVQREVFRRQLSLASRRGCPVVLHVKGMEEEAGEMIRQYPGRYLVHWYSDMKWLELYLEQDCYFTVGPDVAANPAVRQVAERADLSRLMVETDGFSAVQWALGEDISLSGLRGVLENSLRQIAAIKGVDEAEAAGRIEENFLRFAGKAFRREG</sequence>
<feature type="binding site" evidence="1">
    <location>
        <position position="115"/>
    </location>
    <ligand>
        <name>a divalent metal cation</name>
        <dbReference type="ChEBI" id="CHEBI:60240"/>
        <label>2</label>
    </ligand>
</feature>
<feature type="binding site" evidence="1">
    <location>
        <position position="184"/>
    </location>
    <ligand>
        <name>a divalent metal cation</name>
        <dbReference type="ChEBI" id="CHEBI:60240"/>
        <label>1</label>
    </ligand>
</feature>